<proteinExistence type="predicted"/>
<evidence type="ECO:0000313" key="2">
    <source>
        <dbReference type="EMBL" id="KAG7548992.1"/>
    </source>
</evidence>
<feature type="compositionally biased region" description="Low complexity" evidence="1">
    <location>
        <begin position="113"/>
        <end position="123"/>
    </location>
</feature>
<protein>
    <submittedName>
        <fullName evidence="2">Uncharacterized protein</fullName>
    </submittedName>
</protein>
<feature type="compositionally biased region" description="Polar residues" evidence="1">
    <location>
        <begin position="808"/>
        <end position="817"/>
    </location>
</feature>
<dbReference type="EMBL" id="JABELV010000055">
    <property type="protein sequence ID" value="KAG7548992.1"/>
    <property type="molecule type" value="Genomic_DNA"/>
</dbReference>
<feature type="region of interest" description="Disordered" evidence="1">
    <location>
        <begin position="611"/>
        <end position="769"/>
    </location>
</feature>
<feature type="compositionally biased region" description="Gly residues" evidence="1">
    <location>
        <begin position="8"/>
        <end position="18"/>
    </location>
</feature>
<feature type="region of interest" description="Disordered" evidence="1">
    <location>
        <begin position="376"/>
        <end position="418"/>
    </location>
</feature>
<feature type="compositionally biased region" description="Low complexity" evidence="1">
    <location>
        <begin position="48"/>
        <end position="79"/>
    </location>
</feature>
<feature type="region of interest" description="Disordered" evidence="1">
    <location>
        <begin position="800"/>
        <end position="823"/>
    </location>
</feature>
<feature type="compositionally biased region" description="Polar residues" evidence="1">
    <location>
        <begin position="29"/>
        <end position="47"/>
    </location>
</feature>
<organism evidence="2 3">
    <name type="scientific">Filobasidium floriforme</name>
    <dbReference type="NCBI Taxonomy" id="5210"/>
    <lineage>
        <taxon>Eukaryota</taxon>
        <taxon>Fungi</taxon>
        <taxon>Dikarya</taxon>
        <taxon>Basidiomycota</taxon>
        <taxon>Agaricomycotina</taxon>
        <taxon>Tremellomycetes</taxon>
        <taxon>Filobasidiales</taxon>
        <taxon>Filobasidiaceae</taxon>
        <taxon>Filobasidium</taxon>
    </lineage>
</organism>
<feature type="compositionally biased region" description="Low complexity" evidence="1">
    <location>
        <begin position="265"/>
        <end position="300"/>
    </location>
</feature>
<evidence type="ECO:0000313" key="3">
    <source>
        <dbReference type="Proteomes" id="UP000812966"/>
    </source>
</evidence>
<dbReference type="Proteomes" id="UP000812966">
    <property type="component" value="Unassembled WGS sequence"/>
</dbReference>
<keyword evidence="3" id="KW-1185">Reference proteome</keyword>
<feature type="compositionally biased region" description="Polar residues" evidence="1">
    <location>
        <begin position="314"/>
        <end position="326"/>
    </location>
</feature>
<feature type="region of interest" description="Disordered" evidence="1">
    <location>
        <begin position="1"/>
        <end position="340"/>
    </location>
</feature>
<gene>
    <name evidence="2" type="ORF">FFLO_03105</name>
</gene>
<feature type="compositionally biased region" description="Polar residues" evidence="1">
    <location>
        <begin position="752"/>
        <end position="769"/>
    </location>
</feature>
<feature type="compositionally biased region" description="Polar residues" evidence="1">
    <location>
        <begin position="382"/>
        <end position="392"/>
    </location>
</feature>
<comment type="caution">
    <text evidence="2">The sequence shown here is derived from an EMBL/GenBank/DDBJ whole genome shotgun (WGS) entry which is preliminary data.</text>
</comment>
<name>A0A8K0JMT3_9TREE</name>
<sequence>MPEDYGHGRSGSGGGSSGGLQAPRHHTLNALSPLQSFSPLQPVNISERQSQSRQHSRHPSYNSVSSVGSFGSPSYSTSFSGGGGGLGITTTGHTGHGGGHRMPPLSTYNLNRNNNGPSSPGGPLDETPYPQTPGGANGTGTNGETPSPARARTPSVTRSLSRRESIVANQGLGGMMSHFDLSGGNSYQSGGGYSPGLGSPLAGFGNVGHGPASGDRGGGFSKLTLVRAPSKGKNAGSAGVGAKKGEDANGGGSGASTPGRRRTKSSSNLSPFSFTPSSLTSSISGPANLSSLLSPTSPTPFARSPGPADFGGNANPTSNNNGQDSMDSAGLTKGNSTPVTRTSFLFDSAYHHHQPSNIHEGEKGLSPEQVMHMAESLKSPVLASSQSESQSLPRRVGLSRSSSLARGTSFSMRRESDASAVSRALDGQTQTPVQQQHQEMELEPVEYVEMNEDVLLPYVDRPSEVAELVAQPSNYELFDIIRPTFPKESKAAADRPDSWRAVDPEDWTWEEFQQHLRLSRVESDDYEWIRQARRSVRARSEALWERIGICLGCDGDLLNAGEQEPHLTTAALSDVFDGSTTAGSPILSAHPDDHFGFGHVWVEGLQAVEPEEMEMSDGSPVKTAEDTASQDAQSPLPGMAPALMDVVEEEESPASESSHKKKPSLTPAQIAGGRGELKDPFGKTSPTGPSRQTDLPGSLSDVKPKVRAKSFVGVQISTSPSLPSPAQVHRPSYSGLLPGGLERGPGHPLFPSSFSTLSIAPTLPNNNPALKASLSFSQASDAMNQSAHGNPARAALQSMLGFNRKQSRSGLSESAITFGSGDD</sequence>
<feature type="compositionally biased region" description="Polar residues" evidence="1">
    <location>
        <begin position="684"/>
        <end position="695"/>
    </location>
</feature>
<dbReference type="OrthoDB" id="2591449at2759"/>
<feature type="compositionally biased region" description="Polar residues" evidence="1">
    <location>
        <begin position="399"/>
        <end position="411"/>
    </location>
</feature>
<evidence type="ECO:0000256" key="1">
    <source>
        <dbReference type="SAM" id="MobiDB-lite"/>
    </source>
</evidence>
<reference evidence="2" key="1">
    <citation type="submission" date="2020-04" db="EMBL/GenBank/DDBJ databases">
        <title>Analysis of mating type loci in Filobasidium floriforme.</title>
        <authorList>
            <person name="Nowrousian M."/>
        </authorList>
    </citation>
    <scope>NUCLEOTIDE SEQUENCE</scope>
    <source>
        <strain evidence="2">CBS 6242</strain>
    </source>
</reference>
<dbReference type="AlphaFoldDB" id="A0A8K0JMT3"/>
<accession>A0A8K0JMT3</accession>